<feature type="transmembrane region" description="Helical" evidence="1">
    <location>
        <begin position="316"/>
        <end position="333"/>
    </location>
</feature>
<dbReference type="AlphaFoldDB" id="A3IR83"/>
<feature type="transmembrane region" description="Helical" evidence="1">
    <location>
        <begin position="162"/>
        <end position="180"/>
    </location>
</feature>
<feature type="transmembrane region" description="Helical" evidence="1">
    <location>
        <begin position="240"/>
        <end position="259"/>
    </location>
</feature>
<organism evidence="2 3">
    <name type="scientific">Crocosphaera chwakensis CCY0110</name>
    <dbReference type="NCBI Taxonomy" id="391612"/>
    <lineage>
        <taxon>Bacteria</taxon>
        <taxon>Bacillati</taxon>
        <taxon>Cyanobacteriota</taxon>
        <taxon>Cyanophyceae</taxon>
        <taxon>Oscillatoriophycideae</taxon>
        <taxon>Chroococcales</taxon>
        <taxon>Aphanothecaceae</taxon>
        <taxon>Crocosphaera</taxon>
        <taxon>Crocosphaera chwakensis</taxon>
    </lineage>
</organism>
<dbReference type="EMBL" id="AAXW01000017">
    <property type="protein sequence ID" value="EAZ91073.1"/>
    <property type="molecule type" value="Genomic_DNA"/>
</dbReference>
<comment type="caution">
    <text evidence="2">The sequence shown here is derived from an EMBL/GenBank/DDBJ whole genome shotgun (WGS) entry which is preliminary data.</text>
</comment>
<evidence type="ECO:0000256" key="1">
    <source>
        <dbReference type="SAM" id="Phobius"/>
    </source>
</evidence>
<keyword evidence="1" id="KW-0472">Membrane</keyword>
<keyword evidence="1" id="KW-0812">Transmembrane</keyword>
<accession>A3IR83</accession>
<feature type="transmembrane region" description="Helical" evidence="1">
    <location>
        <begin position="368"/>
        <end position="391"/>
    </location>
</feature>
<keyword evidence="1" id="KW-1133">Transmembrane helix</keyword>
<dbReference type="Proteomes" id="UP000003781">
    <property type="component" value="Unassembled WGS sequence"/>
</dbReference>
<evidence type="ECO:0000313" key="2">
    <source>
        <dbReference type="EMBL" id="EAZ91073.1"/>
    </source>
</evidence>
<feature type="transmembrane region" description="Helical" evidence="1">
    <location>
        <begin position="106"/>
        <end position="125"/>
    </location>
</feature>
<sequence>MTKKLTHLLIKAMKKTLRNFGKLLIILSLVYGAFILSFVVLNFTNYSGDQINDAYRVMGIWENSWPTLGPGPAAWSGLVGDVYLPPLYYYLVFPGTLITPDLSAQAISNALFTFLTIPLLAFTIYRLLEGVEKDKRFFLSALSGFWYIFLFRNIVMSTGDSLGGNPVSIPFFLLCLVLLYDFQLNEKLSPKLEILCWIGYGLVIAIITNLHFSSLYVISAVSIISIIYYIFQNPKSKKQWTLPGLAIFTTLITLTPYWIGELGRNWINTQRIIQLVFDSSTEEGHSVSLTQRFQAIFSGYIDLGKDVYFISDSDKSILISIVFLLLILVVGIYKFKGNKTIFYSLLFVWGVFLLAYSSTDLEKTYNPVFYKILIYLSPIVLTMCSLAYLDFSKKLDKILISFIICCITISLVVNIKYFANYINSRGGISRVANTSDISEALETIPAQSIICHPQERYKNIRNQEYINQYINQQDLTFVGECERNFYLLYPKYGSLGDYRLKKTKSISEDFKNFDHQYELFEETPLFYIYQIK</sequence>
<keyword evidence="3" id="KW-1185">Reference proteome</keyword>
<evidence type="ECO:0000313" key="3">
    <source>
        <dbReference type="Proteomes" id="UP000003781"/>
    </source>
</evidence>
<name>A3IR83_9CHRO</name>
<feature type="transmembrane region" description="Helical" evidence="1">
    <location>
        <begin position="20"/>
        <end position="41"/>
    </location>
</feature>
<protein>
    <recommendedName>
        <fullName evidence="4">Glycosyltransferase RgtA/B/C/D-like domain-containing protein</fullName>
    </recommendedName>
</protein>
<feature type="transmembrane region" description="Helical" evidence="1">
    <location>
        <begin position="398"/>
        <end position="419"/>
    </location>
</feature>
<evidence type="ECO:0008006" key="4">
    <source>
        <dbReference type="Google" id="ProtNLM"/>
    </source>
</evidence>
<dbReference type="eggNOG" id="ENOG5033Q01">
    <property type="taxonomic scope" value="Bacteria"/>
</dbReference>
<gene>
    <name evidence="2" type="ORF">CY0110_27715</name>
</gene>
<proteinExistence type="predicted"/>
<feature type="transmembrane region" description="Helical" evidence="1">
    <location>
        <begin position="340"/>
        <end position="356"/>
    </location>
</feature>
<feature type="transmembrane region" description="Helical" evidence="1">
    <location>
        <begin position="137"/>
        <end position="156"/>
    </location>
</feature>
<feature type="transmembrane region" description="Helical" evidence="1">
    <location>
        <begin position="192"/>
        <end position="208"/>
    </location>
</feature>
<reference evidence="2 3" key="1">
    <citation type="submission" date="2007-03" db="EMBL/GenBank/DDBJ databases">
        <authorList>
            <person name="Stal L."/>
            <person name="Ferriera S."/>
            <person name="Johnson J."/>
            <person name="Kravitz S."/>
            <person name="Beeson K."/>
            <person name="Sutton G."/>
            <person name="Rogers Y.-H."/>
            <person name="Friedman R."/>
            <person name="Frazier M."/>
            <person name="Venter J.C."/>
        </authorList>
    </citation>
    <scope>NUCLEOTIDE SEQUENCE [LARGE SCALE GENOMIC DNA]</scope>
    <source>
        <strain evidence="2 3">CCY0110</strain>
    </source>
</reference>